<dbReference type="Pfam" id="PF24883">
    <property type="entry name" value="NPHP3_N"/>
    <property type="match status" value="1"/>
</dbReference>
<evidence type="ECO:0000256" key="1">
    <source>
        <dbReference type="ARBA" id="ARBA00022737"/>
    </source>
</evidence>
<dbReference type="KEGG" id="bor:COCMIDRAFT_63100"/>
<sequence>RHHPVEALEQTATWCRRALLLTDPLIARHSTIATKGRLSPGIYEQVIQDNRYRKWLDSSKEGDKDRDSRLLWISPSLGTDATKLSVFLTEELERHIAAVENAELVFFFCNRSKDTNNTSTIVLYGLISQIVTKRPVLRHLVYRSLQQLEEIQEHLEAAQRSERPFEETPEMFKILWDVFSTLIRAPELGTMFCVIHGLDKC</sequence>
<feature type="non-terminal residue" evidence="3">
    <location>
        <position position="201"/>
    </location>
</feature>
<reference evidence="3 4" key="1">
    <citation type="journal article" date="2013" name="PLoS Genet.">
        <title>Comparative genome structure, secondary metabolite, and effector coding capacity across Cochliobolus pathogens.</title>
        <authorList>
            <person name="Condon B.J."/>
            <person name="Leng Y."/>
            <person name="Wu D."/>
            <person name="Bushley K.E."/>
            <person name="Ohm R.A."/>
            <person name="Otillar R."/>
            <person name="Martin J."/>
            <person name="Schackwitz W."/>
            <person name="Grimwood J."/>
            <person name="MohdZainudin N."/>
            <person name="Xue C."/>
            <person name="Wang R."/>
            <person name="Manning V.A."/>
            <person name="Dhillon B."/>
            <person name="Tu Z.J."/>
            <person name="Steffenson B.J."/>
            <person name="Salamov A."/>
            <person name="Sun H."/>
            <person name="Lowry S."/>
            <person name="LaButti K."/>
            <person name="Han J."/>
            <person name="Copeland A."/>
            <person name="Lindquist E."/>
            <person name="Barry K."/>
            <person name="Schmutz J."/>
            <person name="Baker S.E."/>
            <person name="Ciuffetti L.M."/>
            <person name="Grigoriev I.V."/>
            <person name="Zhong S."/>
            <person name="Turgeon B.G."/>
        </authorList>
    </citation>
    <scope>NUCLEOTIDE SEQUENCE [LARGE SCALE GENOMIC DNA]</scope>
    <source>
        <strain evidence="3 4">ATCC 44560</strain>
    </source>
</reference>
<dbReference type="Proteomes" id="UP000054032">
    <property type="component" value="Unassembled WGS sequence"/>
</dbReference>
<name>W6ZNN5_COCMI</name>
<accession>W6ZNN5</accession>
<keyword evidence="4" id="KW-1185">Reference proteome</keyword>
<dbReference type="InterPro" id="IPR056884">
    <property type="entry name" value="NPHP3-like_N"/>
</dbReference>
<gene>
    <name evidence="3" type="ORF">COCMIDRAFT_63100</name>
</gene>
<evidence type="ECO:0000313" key="4">
    <source>
        <dbReference type="Proteomes" id="UP000054032"/>
    </source>
</evidence>
<keyword evidence="1" id="KW-0677">Repeat</keyword>
<dbReference type="OrthoDB" id="5418336at2759"/>
<dbReference type="EMBL" id="KI963934">
    <property type="protein sequence ID" value="EUC49154.1"/>
    <property type="molecule type" value="Genomic_DNA"/>
</dbReference>
<evidence type="ECO:0000313" key="3">
    <source>
        <dbReference type="EMBL" id="EUC49154.1"/>
    </source>
</evidence>
<evidence type="ECO:0000259" key="2">
    <source>
        <dbReference type="Pfam" id="PF24883"/>
    </source>
</evidence>
<feature type="non-terminal residue" evidence="3">
    <location>
        <position position="1"/>
    </location>
</feature>
<dbReference type="HOGENOM" id="CLU_1323621_0_0_1"/>
<feature type="domain" description="Nephrocystin 3-like N-terminal" evidence="2">
    <location>
        <begin position="43"/>
        <end position="201"/>
    </location>
</feature>
<dbReference type="RefSeq" id="XP_007684337.1">
    <property type="nucleotide sequence ID" value="XM_007686147.1"/>
</dbReference>
<protein>
    <recommendedName>
        <fullName evidence="2">Nephrocystin 3-like N-terminal domain-containing protein</fullName>
    </recommendedName>
</protein>
<proteinExistence type="predicted"/>
<dbReference type="GeneID" id="19124916"/>
<dbReference type="AlphaFoldDB" id="W6ZNN5"/>
<organism evidence="3 4">
    <name type="scientific">Bipolaris oryzae ATCC 44560</name>
    <dbReference type="NCBI Taxonomy" id="930090"/>
    <lineage>
        <taxon>Eukaryota</taxon>
        <taxon>Fungi</taxon>
        <taxon>Dikarya</taxon>
        <taxon>Ascomycota</taxon>
        <taxon>Pezizomycotina</taxon>
        <taxon>Dothideomycetes</taxon>
        <taxon>Pleosporomycetidae</taxon>
        <taxon>Pleosporales</taxon>
        <taxon>Pleosporineae</taxon>
        <taxon>Pleosporaceae</taxon>
        <taxon>Bipolaris</taxon>
    </lineage>
</organism>